<sequence length="85" mass="9105">MADYDSDSSDGEFAETNVLLGYASKDADEDTISRIGGRPVSSLSSFHSAPLSHQDHQSHFFILPLRPDVGMAGCRQTPLGGARPL</sequence>
<dbReference type="STRING" id="1245745.A0A0A2VSU8"/>
<evidence type="ECO:0000313" key="2">
    <source>
        <dbReference type="Proteomes" id="UP000030106"/>
    </source>
</evidence>
<name>A0A0A2VSU8_BEABA</name>
<proteinExistence type="predicted"/>
<dbReference type="HOGENOM" id="CLU_2512289_0_0_1"/>
<dbReference type="Proteomes" id="UP000030106">
    <property type="component" value="Unassembled WGS sequence"/>
</dbReference>
<dbReference type="EMBL" id="ANFO01000292">
    <property type="protein sequence ID" value="KGQ10653.1"/>
    <property type="molecule type" value="Genomic_DNA"/>
</dbReference>
<dbReference type="AlphaFoldDB" id="A0A0A2VSU8"/>
<accession>A0A0A2VSU8</accession>
<comment type="caution">
    <text evidence="1">The sequence shown here is derived from an EMBL/GenBank/DDBJ whole genome shotgun (WGS) entry which is preliminary data.</text>
</comment>
<reference evidence="1 2" key="1">
    <citation type="submission" date="2012-10" db="EMBL/GenBank/DDBJ databases">
        <title>Genome sequencing and analysis of entomopathogenic fungi Beauveria bassiana D1-5.</title>
        <authorList>
            <person name="Li Q."/>
            <person name="Wang L."/>
            <person name="Zhang Z."/>
            <person name="Wang Q."/>
            <person name="Ren J."/>
            <person name="Wang M."/>
            <person name="Xu W."/>
            <person name="Wang J."/>
            <person name="Lu Y."/>
            <person name="Du Q."/>
            <person name="Sun Z."/>
        </authorList>
    </citation>
    <scope>NUCLEOTIDE SEQUENCE [LARGE SCALE GENOMIC DNA]</scope>
    <source>
        <strain evidence="1 2">D1-5</strain>
    </source>
</reference>
<evidence type="ECO:0000313" key="1">
    <source>
        <dbReference type="EMBL" id="KGQ10653.1"/>
    </source>
</evidence>
<organism evidence="1 2">
    <name type="scientific">Beauveria bassiana D1-5</name>
    <dbReference type="NCBI Taxonomy" id="1245745"/>
    <lineage>
        <taxon>Eukaryota</taxon>
        <taxon>Fungi</taxon>
        <taxon>Dikarya</taxon>
        <taxon>Ascomycota</taxon>
        <taxon>Pezizomycotina</taxon>
        <taxon>Sordariomycetes</taxon>
        <taxon>Hypocreomycetidae</taxon>
        <taxon>Hypocreales</taxon>
        <taxon>Cordycipitaceae</taxon>
        <taxon>Beauveria</taxon>
    </lineage>
</organism>
<gene>
    <name evidence="1" type="ORF">BBAD15_g3985</name>
</gene>
<protein>
    <submittedName>
        <fullName evidence="1">Uncharacterized protein</fullName>
    </submittedName>
</protein>